<evidence type="ECO:0000256" key="7">
    <source>
        <dbReference type="ARBA" id="ARBA00023157"/>
    </source>
</evidence>
<dbReference type="Ensembl" id="ENSBIXT00005033657.1">
    <property type="protein sequence ID" value="ENSBIXP00005040694.1"/>
    <property type="gene ID" value="ENSBIXG00005004010.1"/>
</dbReference>
<dbReference type="SMART" id="SM00409">
    <property type="entry name" value="IG"/>
    <property type="match status" value="1"/>
</dbReference>
<evidence type="ECO:0000256" key="2">
    <source>
        <dbReference type="ARBA" id="ARBA00022475"/>
    </source>
</evidence>
<dbReference type="PROSITE" id="PS50835">
    <property type="entry name" value="IG_LIKE"/>
    <property type="match status" value="1"/>
</dbReference>
<dbReference type="Pfam" id="PF07686">
    <property type="entry name" value="V-set"/>
    <property type="match status" value="1"/>
</dbReference>
<feature type="domain" description="Ig-like" evidence="12">
    <location>
        <begin position="3"/>
        <end position="125"/>
    </location>
</feature>
<dbReference type="GO" id="GO:0005886">
    <property type="term" value="C:plasma membrane"/>
    <property type="evidence" value="ECO:0007669"/>
    <property type="project" value="UniProtKB-SubCell"/>
</dbReference>
<evidence type="ECO:0000313" key="15">
    <source>
        <dbReference type="Proteomes" id="UP000429181"/>
    </source>
</evidence>
<sequence length="172" mass="19631">MHPWVAILGLLLLLTDGVTSYSQVTGRTGESVRLPCLYTGEITTACWGRGECSWWSCREDIIQTDGYKVTFQKDRRYQLRGYIGERNLTLTIKNADPSDSGLYCCRIEKKGWFNDIIITQELSIRGEFVFLLPLITSCRFPEIRVSCLVLTSSSFNREIGGSYKFCFLITLQ</sequence>
<dbReference type="GO" id="GO:0006911">
    <property type="term" value="P:phagocytosis, engulfment"/>
    <property type="evidence" value="ECO:0007669"/>
    <property type="project" value="TreeGrafter"/>
</dbReference>
<dbReference type="OMA" id="VIFQKDR"/>
<dbReference type="STRING" id="30522.A0A4W2F2K6"/>
<comment type="similarity">
    <text evidence="10">Belongs to the immunoglobulin superfamily. TIM family.</text>
</comment>
<dbReference type="GO" id="GO:0009986">
    <property type="term" value="C:cell surface"/>
    <property type="evidence" value="ECO:0007669"/>
    <property type="project" value="TreeGrafter"/>
</dbReference>
<dbReference type="InterPro" id="IPR036179">
    <property type="entry name" value="Ig-like_dom_sf"/>
</dbReference>
<feature type="chain" id="PRO_5044611265" description="Ig-like domain-containing protein" evidence="11">
    <location>
        <begin position="21"/>
        <end position="172"/>
    </location>
</feature>
<keyword evidence="3" id="KW-0812">Transmembrane</keyword>
<evidence type="ECO:0000256" key="6">
    <source>
        <dbReference type="ARBA" id="ARBA00023136"/>
    </source>
</evidence>
<dbReference type="PANTHER" id="PTHR47009">
    <property type="entry name" value="HEPATITIS A VIRUS CELLULAR RECEPTOR 1 HOMOLOG"/>
    <property type="match status" value="1"/>
</dbReference>
<comment type="subcellular location">
    <subcellularLocation>
        <location evidence="1">Cell membrane</location>
        <topology evidence="1">Single-pass type I membrane protein</topology>
    </subcellularLocation>
</comment>
<evidence type="ECO:0000256" key="1">
    <source>
        <dbReference type="ARBA" id="ARBA00004251"/>
    </source>
</evidence>
<evidence type="ECO:0000259" key="12">
    <source>
        <dbReference type="PROSITE" id="PS50835"/>
    </source>
</evidence>
<dbReference type="Proteomes" id="UP000314981">
    <property type="component" value="Chromosome 7"/>
</dbReference>
<reference evidence="13" key="2">
    <citation type="submission" date="2025-05" db="UniProtKB">
        <authorList>
            <consortium name="Ensembl"/>
        </authorList>
    </citation>
    <scope>IDENTIFICATION</scope>
</reference>
<dbReference type="GO" id="GO:0001618">
    <property type="term" value="F:virus receptor activity"/>
    <property type="evidence" value="ECO:0007669"/>
    <property type="project" value="TreeGrafter"/>
</dbReference>
<evidence type="ECO:0000256" key="8">
    <source>
        <dbReference type="ARBA" id="ARBA00023180"/>
    </source>
</evidence>
<feature type="signal peptide" evidence="11">
    <location>
        <begin position="1"/>
        <end position="20"/>
    </location>
</feature>
<evidence type="ECO:0000256" key="3">
    <source>
        <dbReference type="ARBA" id="ARBA00022692"/>
    </source>
</evidence>
<evidence type="ECO:0000256" key="5">
    <source>
        <dbReference type="ARBA" id="ARBA00022989"/>
    </source>
</evidence>
<keyword evidence="5" id="KW-1133">Transmembrane helix</keyword>
<organism evidence="13 14">
    <name type="scientific">Bos indicus x Bos taurus</name>
    <name type="common">Hybrid cattle</name>
    <dbReference type="NCBI Taxonomy" id="30522"/>
    <lineage>
        <taxon>Eukaryota</taxon>
        <taxon>Metazoa</taxon>
        <taxon>Chordata</taxon>
        <taxon>Craniata</taxon>
        <taxon>Vertebrata</taxon>
        <taxon>Euteleostomi</taxon>
        <taxon>Mammalia</taxon>
        <taxon>Eutheria</taxon>
        <taxon>Laurasiatheria</taxon>
        <taxon>Artiodactyla</taxon>
        <taxon>Ruminantia</taxon>
        <taxon>Pecora</taxon>
        <taxon>Bovidae</taxon>
        <taxon>Bovinae</taxon>
        <taxon>Bos</taxon>
    </lineage>
</organism>
<dbReference type="InterPro" id="IPR013106">
    <property type="entry name" value="Ig_V-set"/>
</dbReference>
<keyword evidence="7" id="KW-1015">Disulfide bond</keyword>
<keyword evidence="4 11" id="KW-0732">Signal</keyword>
<dbReference type="Ensembl" id="ENSBIXT00000041849.1">
    <property type="protein sequence ID" value="ENSBIXP00000043278.1"/>
    <property type="gene ID" value="ENSBIXG00000027365.1"/>
</dbReference>
<keyword evidence="14" id="KW-1185">Reference proteome</keyword>
<dbReference type="InterPro" id="IPR052331">
    <property type="entry name" value="TIM_domain-containing_protein"/>
</dbReference>
<dbReference type="Proteomes" id="UP000429181">
    <property type="component" value="Chromosome 7"/>
</dbReference>
<protein>
    <recommendedName>
        <fullName evidence="12">Ig-like domain-containing protein</fullName>
    </recommendedName>
</protein>
<dbReference type="GeneTree" id="ENSGT00940000159345"/>
<dbReference type="InterPro" id="IPR003599">
    <property type="entry name" value="Ig_sub"/>
</dbReference>
<accession>A0A4W2F2K6</accession>
<keyword evidence="6" id="KW-0472">Membrane</keyword>
<evidence type="ECO:0000256" key="11">
    <source>
        <dbReference type="SAM" id="SignalP"/>
    </source>
</evidence>
<dbReference type="InterPro" id="IPR013783">
    <property type="entry name" value="Ig-like_fold"/>
</dbReference>
<evidence type="ECO:0000313" key="14">
    <source>
        <dbReference type="Proteomes" id="UP000314981"/>
    </source>
</evidence>
<keyword evidence="2" id="KW-1003">Cell membrane</keyword>
<name>A0A4W2F2K6_BOBOX</name>
<dbReference type="SUPFAM" id="SSF48726">
    <property type="entry name" value="Immunoglobulin"/>
    <property type="match status" value="1"/>
</dbReference>
<keyword evidence="9" id="KW-0393">Immunoglobulin domain</keyword>
<keyword evidence="8" id="KW-0325">Glycoprotein</keyword>
<evidence type="ECO:0000256" key="10">
    <source>
        <dbReference type="ARBA" id="ARBA00038203"/>
    </source>
</evidence>
<dbReference type="InterPro" id="IPR007110">
    <property type="entry name" value="Ig-like_dom"/>
</dbReference>
<proteinExistence type="inferred from homology"/>
<evidence type="ECO:0000313" key="13">
    <source>
        <dbReference type="Ensembl" id="ENSBIXP00000043278.1"/>
    </source>
</evidence>
<dbReference type="PANTHER" id="PTHR47009:SF1">
    <property type="entry name" value="HEPATITIS A VIRUS CELLULAR RECEPTOR 1"/>
    <property type="match status" value="1"/>
</dbReference>
<dbReference type="AlphaFoldDB" id="A0A4W2F2K6"/>
<evidence type="ECO:0000256" key="4">
    <source>
        <dbReference type="ARBA" id="ARBA00022729"/>
    </source>
</evidence>
<dbReference type="Gene3D" id="2.60.40.10">
    <property type="entry name" value="Immunoglobulins"/>
    <property type="match status" value="1"/>
</dbReference>
<reference evidence="14 15" key="1">
    <citation type="submission" date="2018-11" db="EMBL/GenBank/DDBJ databases">
        <title>Haplotype-resolved cattle genomes.</title>
        <authorList>
            <person name="Low W.Y."/>
            <person name="Tearle R."/>
            <person name="Bickhart D.M."/>
            <person name="Rosen B.D."/>
            <person name="Koren S."/>
            <person name="Rhie A."/>
            <person name="Hiendleder S."/>
            <person name="Phillippy A.M."/>
            <person name="Smith T.P.L."/>
            <person name="Williams J.L."/>
        </authorList>
    </citation>
    <scope>NUCLEOTIDE SEQUENCE [LARGE SCALE GENOMIC DNA]</scope>
</reference>
<dbReference type="GO" id="GO:0001786">
    <property type="term" value="F:phosphatidylserine binding"/>
    <property type="evidence" value="ECO:0007669"/>
    <property type="project" value="TreeGrafter"/>
</dbReference>
<dbReference type="FunFam" id="2.60.40.10:FF:000774">
    <property type="entry name" value="Hepatitis A virus cellular receptor 1"/>
    <property type="match status" value="1"/>
</dbReference>
<dbReference type="GO" id="GO:0033005">
    <property type="term" value="P:positive regulation of mast cell activation"/>
    <property type="evidence" value="ECO:0007669"/>
    <property type="project" value="TreeGrafter"/>
</dbReference>
<evidence type="ECO:0000256" key="9">
    <source>
        <dbReference type="ARBA" id="ARBA00023319"/>
    </source>
</evidence>